<keyword evidence="2" id="KW-1185">Reference proteome</keyword>
<dbReference type="GeneID" id="64955013"/>
<dbReference type="Proteomes" id="UP000661280">
    <property type="component" value="Chromosome 1"/>
</dbReference>
<name>A0A7R7VZL0_ASPKA</name>
<organism evidence="1 2">
    <name type="scientific">Aspergillus kawachii</name>
    <name type="common">White koji mold</name>
    <name type="synonym">Aspergillus awamori var. kawachi</name>
    <dbReference type="NCBI Taxonomy" id="1069201"/>
    <lineage>
        <taxon>Eukaryota</taxon>
        <taxon>Fungi</taxon>
        <taxon>Dikarya</taxon>
        <taxon>Ascomycota</taxon>
        <taxon>Pezizomycotina</taxon>
        <taxon>Eurotiomycetes</taxon>
        <taxon>Eurotiomycetidae</taxon>
        <taxon>Eurotiales</taxon>
        <taxon>Aspergillaceae</taxon>
        <taxon>Aspergillus</taxon>
        <taxon>Aspergillus subgen. Circumdati</taxon>
    </lineage>
</organism>
<evidence type="ECO:0000313" key="1">
    <source>
        <dbReference type="EMBL" id="BCR93688.1"/>
    </source>
</evidence>
<gene>
    <name evidence="1" type="ORF">AKAW2_10734S</name>
</gene>
<dbReference type="AlphaFoldDB" id="A0A7R7VZL0"/>
<reference evidence="1" key="1">
    <citation type="submission" date="2021-01" db="EMBL/GenBank/DDBJ databases">
        <authorList>
            <consortium name="Aspergillus luchuensis mut. kawachii IFO 4304 genome sequencing consortium"/>
            <person name="Kazuki M."/>
            <person name="Futagami T."/>
        </authorList>
    </citation>
    <scope>NUCLEOTIDE SEQUENCE</scope>
    <source>
        <strain evidence="1">IFO 4308</strain>
    </source>
</reference>
<sequence>MFVELFFPFLSLDLILFFLWRKGLVVGWLGMGMVMWPVGSHGFESVAAFLVSFQVFSFGSLIVDIYLPFSHIVKTWKETMNERKKIIKIILFYVLVVGREE</sequence>
<accession>A0A7R7VZL0</accession>
<dbReference type="EMBL" id="AP024425">
    <property type="protein sequence ID" value="BCR93688.1"/>
    <property type="molecule type" value="Genomic_DNA"/>
</dbReference>
<proteinExistence type="predicted"/>
<evidence type="ECO:0000313" key="2">
    <source>
        <dbReference type="Proteomes" id="UP000661280"/>
    </source>
</evidence>
<dbReference type="KEGG" id="aluc:AKAW2_10734S"/>
<reference evidence="1" key="2">
    <citation type="submission" date="2021-02" db="EMBL/GenBank/DDBJ databases">
        <title>Aspergillus luchuensis mut. kawachii IFO 4304 genome sequence.</title>
        <authorList>
            <person name="Mori K."/>
            <person name="Kadooka C."/>
            <person name="Goto M."/>
            <person name="Futagami T."/>
        </authorList>
    </citation>
    <scope>NUCLEOTIDE SEQUENCE</scope>
    <source>
        <strain evidence="1">IFO 4308</strain>
    </source>
</reference>
<protein>
    <submittedName>
        <fullName evidence="1">Uncharacterized protein</fullName>
    </submittedName>
</protein>
<dbReference type="RefSeq" id="XP_041537454.1">
    <property type="nucleotide sequence ID" value="XM_041690479.1"/>
</dbReference>